<dbReference type="PANTHER" id="PTHR19871">
    <property type="entry name" value="BETA TRANSDUCIN-RELATED PROTEIN"/>
    <property type="match status" value="1"/>
</dbReference>
<organism evidence="6 7">
    <name type="scientific">Caenorhabditis japonica</name>
    <dbReference type="NCBI Taxonomy" id="281687"/>
    <lineage>
        <taxon>Eukaryota</taxon>
        <taxon>Metazoa</taxon>
        <taxon>Ecdysozoa</taxon>
        <taxon>Nematoda</taxon>
        <taxon>Chromadorea</taxon>
        <taxon>Rhabditida</taxon>
        <taxon>Rhabditina</taxon>
        <taxon>Rhabditomorpha</taxon>
        <taxon>Rhabditoidea</taxon>
        <taxon>Rhabditidae</taxon>
        <taxon>Peloderinae</taxon>
        <taxon>Caenorhabditis</taxon>
    </lineage>
</organism>
<dbReference type="InterPro" id="IPR019775">
    <property type="entry name" value="WD40_repeat_CS"/>
</dbReference>
<reference evidence="6" key="2">
    <citation type="submission" date="2022-06" db="UniProtKB">
        <authorList>
            <consortium name="EnsemblMetazoa"/>
        </authorList>
    </citation>
    <scope>IDENTIFICATION</scope>
    <source>
        <strain evidence="6">DF5081</strain>
    </source>
</reference>
<sequence length="403" mass="45797">MQKQRFGVTENEGLADRKVPKQPNAFSSKDGIHRYNTRKLNELPYHLLRSGDIARVVNPNVDGVFFGLALSQDDKFAAAYTNNNQVIVSSLVTGEYILIEPEPFIAQMELNALLRSLDAHFGRILNMDSVSQQGQNILISSSLDHTIKIWNMENIFEKSFSVPTMDQAIEKIMVAKNNPTIAAVQTRKNIGIWDIRTIIAIESDQLLLWDLRTQSVVNTLHAPNVFQLFYMNKEELIGIIYRQVDSTEQKVARLTVYNVFDFSIQYNFEYPCRLFKECAVLKGGTTGVVITFFKGHDSLLVFDVIEKTHNIKFRPKQSKKQRDVLIHKIMGMPCNNHQVVVVENDCKASIWDIKSKKLSRYLPQYNGPISNDGRLGLFAPAKGGLFAPMLLEWPTDNDPITSQ</sequence>
<protein>
    <submittedName>
        <fullName evidence="6">WD_REPEATS_REGION domain-containing protein</fullName>
    </submittedName>
</protein>
<dbReference type="AlphaFoldDB" id="A0A8R1EAN6"/>
<dbReference type="PROSITE" id="PS50082">
    <property type="entry name" value="WD_REPEATS_2"/>
    <property type="match status" value="1"/>
</dbReference>
<dbReference type="InterPro" id="IPR056534">
    <property type="entry name" value="Beta-prop_NWD2_C"/>
</dbReference>
<evidence type="ECO:0000313" key="6">
    <source>
        <dbReference type="EnsemblMetazoa" id="CJA27244a.1"/>
    </source>
</evidence>
<dbReference type="Pfam" id="PF23586">
    <property type="entry name" value="Beta-prop_NWD2_C"/>
    <property type="match status" value="1"/>
</dbReference>
<dbReference type="PANTHER" id="PTHR19871:SF14">
    <property type="entry name" value="DUF4062 DOMAIN-CONTAINING PROTEIN"/>
    <property type="match status" value="1"/>
</dbReference>
<name>A0A8R1EAN6_CAEJA</name>
<proteinExistence type="predicted"/>
<keyword evidence="1 3" id="KW-0853">WD repeat</keyword>
<dbReference type="InterPro" id="IPR001680">
    <property type="entry name" value="WD40_rpt"/>
</dbReference>
<evidence type="ECO:0000256" key="4">
    <source>
        <dbReference type="SAM" id="MobiDB-lite"/>
    </source>
</evidence>
<evidence type="ECO:0000259" key="5">
    <source>
        <dbReference type="Pfam" id="PF23586"/>
    </source>
</evidence>
<dbReference type="InterPro" id="IPR052752">
    <property type="entry name" value="NACHT-WD_repeat"/>
</dbReference>
<dbReference type="Gene3D" id="2.130.10.10">
    <property type="entry name" value="YVTN repeat-like/Quinoprotein amine dehydrogenase"/>
    <property type="match status" value="1"/>
</dbReference>
<dbReference type="PROSITE" id="PS00678">
    <property type="entry name" value="WD_REPEATS_1"/>
    <property type="match status" value="1"/>
</dbReference>
<evidence type="ECO:0000256" key="3">
    <source>
        <dbReference type="PROSITE-ProRule" id="PRU00221"/>
    </source>
</evidence>
<dbReference type="InterPro" id="IPR036322">
    <property type="entry name" value="WD40_repeat_dom_sf"/>
</dbReference>
<dbReference type="SUPFAM" id="SSF50978">
    <property type="entry name" value="WD40 repeat-like"/>
    <property type="match status" value="1"/>
</dbReference>
<evidence type="ECO:0000256" key="1">
    <source>
        <dbReference type="ARBA" id="ARBA00022574"/>
    </source>
</evidence>
<feature type="repeat" description="WD" evidence="3">
    <location>
        <begin position="117"/>
        <end position="154"/>
    </location>
</feature>
<evidence type="ECO:0000313" key="7">
    <source>
        <dbReference type="Proteomes" id="UP000005237"/>
    </source>
</evidence>
<reference evidence="7" key="1">
    <citation type="submission" date="2010-08" db="EMBL/GenBank/DDBJ databases">
        <authorList>
            <consortium name="Caenorhabditis japonica Sequencing Consortium"/>
            <person name="Wilson R.K."/>
        </authorList>
    </citation>
    <scope>NUCLEOTIDE SEQUENCE [LARGE SCALE GENOMIC DNA]</scope>
    <source>
        <strain evidence="7">DF5081</strain>
    </source>
</reference>
<dbReference type="Proteomes" id="UP000005237">
    <property type="component" value="Unassembled WGS sequence"/>
</dbReference>
<feature type="region of interest" description="Disordered" evidence="4">
    <location>
        <begin position="1"/>
        <end position="30"/>
    </location>
</feature>
<dbReference type="InterPro" id="IPR015943">
    <property type="entry name" value="WD40/YVTN_repeat-like_dom_sf"/>
</dbReference>
<evidence type="ECO:0000256" key="2">
    <source>
        <dbReference type="ARBA" id="ARBA00022737"/>
    </source>
</evidence>
<feature type="domain" description="NWD2 C-terminal beta-propeller" evidence="5">
    <location>
        <begin position="196"/>
        <end position="385"/>
    </location>
</feature>
<dbReference type="EnsemblMetazoa" id="CJA27244a.1">
    <property type="protein sequence ID" value="CJA27244a.1"/>
    <property type="gene ID" value="WBGene00182816"/>
</dbReference>
<keyword evidence="7" id="KW-1185">Reference proteome</keyword>
<accession>A0A8R1EAN6</accession>
<keyword evidence="2" id="KW-0677">Repeat</keyword>